<protein>
    <submittedName>
        <fullName evidence="1">Uncharacterized protein</fullName>
    </submittedName>
</protein>
<dbReference type="EMBL" id="JAHZIJ010000012">
    <property type="protein sequence ID" value="MBW7476285.1"/>
    <property type="molecule type" value="Genomic_DNA"/>
</dbReference>
<keyword evidence="2" id="KW-1185">Reference proteome</keyword>
<proteinExistence type="predicted"/>
<evidence type="ECO:0000313" key="2">
    <source>
        <dbReference type="Proteomes" id="UP000812277"/>
    </source>
</evidence>
<name>A0ABS7D8L5_9BACL</name>
<dbReference type="Proteomes" id="UP000812277">
    <property type="component" value="Unassembled WGS sequence"/>
</dbReference>
<organism evidence="1 2">
    <name type="scientific">Paenibacillus oenotherae</name>
    <dbReference type="NCBI Taxonomy" id="1435645"/>
    <lineage>
        <taxon>Bacteria</taxon>
        <taxon>Bacillati</taxon>
        <taxon>Bacillota</taxon>
        <taxon>Bacilli</taxon>
        <taxon>Bacillales</taxon>
        <taxon>Paenibacillaceae</taxon>
        <taxon>Paenibacillus</taxon>
    </lineage>
</organism>
<reference evidence="1 2" key="1">
    <citation type="submission" date="2021-07" db="EMBL/GenBank/DDBJ databases">
        <title>Paenibacillus radiodurans sp. nov., isolated from the southeastern edge of Tengger Desert.</title>
        <authorList>
            <person name="Zhang G."/>
        </authorList>
    </citation>
    <scope>NUCLEOTIDE SEQUENCE [LARGE SCALE GENOMIC DNA]</scope>
    <source>
        <strain evidence="1 2">DT7-4</strain>
    </source>
</reference>
<evidence type="ECO:0000313" key="1">
    <source>
        <dbReference type="EMBL" id="MBW7476285.1"/>
    </source>
</evidence>
<sequence>MDFPVTPAELHWGINLGKKIFASSKPFIIIRAEANETLLEANPEGNVFSYSRSFTRESIRKYLKGSRIILHQKKIPSKLIIVQIPLDVCGEKY</sequence>
<accession>A0ABS7D8L5</accession>
<comment type="caution">
    <text evidence="1">The sequence shown here is derived from an EMBL/GenBank/DDBJ whole genome shotgun (WGS) entry which is preliminary data.</text>
</comment>
<dbReference type="RefSeq" id="WP_219873530.1">
    <property type="nucleotide sequence ID" value="NZ_JAHZIJ010000012.1"/>
</dbReference>
<gene>
    <name evidence="1" type="ORF">K0T92_16250</name>
</gene>